<sequence length="157" mass="18091">MLEIGNNAPDFSLPDQHGQVHNLSDYRGKWVVVYFYPKAMTPGCTTETCNFQEVLPKFSTGQAVVLGVSKDSVPRQLKFAQKYNIQFPLLSDENDTVCEQFGVWQKKKLYGREFWGIVRATFLIDPDGKIAKVYPKVKVKEHHLEVLRDLEELQKQK</sequence>
<keyword evidence="4 15" id="KW-0575">Peroxidase</keyword>
<dbReference type="CDD" id="cd03017">
    <property type="entry name" value="PRX_BCP"/>
    <property type="match status" value="1"/>
</dbReference>
<dbReference type="GO" id="GO:0008379">
    <property type="term" value="F:thioredoxin peroxidase activity"/>
    <property type="evidence" value="ECO:0007669"/>
    <property type="project" value="TreeGrafter"/>
</dbReference>
<evidence type="ECO:0000256" key="8">
    <source>
        <dbReference type="ARBA" id="ARBA00023284"/>
    </source>
</evidence>
<dbReference type="PANTHER" id="PTHR42801">
    <property type="entry name" value="THIOREDOXIN-DEPENDENT PEROXIDE REDUCTASE"/>
    <property type="match status" value="1"/>
</dbReference>
<evidence type="ECO:0000256" key="2">
    <source>
        <dbReference type="ARBA" id="ARBA00011245"/>
    </source>
</evidence>
<name>A0A7V5PN46_CALAY</name>
<dbReference type="SUPFAM" id="SSF52833">
    <property type="entry name" value="Thioredoxin-like"/>
    <property type="match status" value="1"/>
</dbReference>
<dbReference type="InterPro" id="IPR013766">
    <property type="entry name" value="Thioredoxin_domain"/>
</dbReference>
<comment type="similarity">
    <text evidence="10">Belongs to the peroxiredoxin family. BCP/PrxQ subfamily.</text>
</comment>
<dbReference type="FunFam" id="3.40.30.10:FF:000007">
    <property type="entry name" value="Thioredoxin-dependent thiol peroxidase"/>
    <property type="match status" value="1"/>
</dbReference>
<feature type="active site" description="Cysteine sulfenic acid (-SOH) intermediate; for peroxidase activity" evidence="13">
    <location>
        <position position="44"/>
    </location>
</feature>
<evidence type="ECO:0000256" key="12">
    <source>
        <dbReference type="ARBA" id="ARBA00049091"/>
    </source>
</evidence>
<evidence type="ECO:0000256" key="1">
    <source>
        <dbReference type="ARBA" id="ARBA00003330"/>
    </source>
</evidence>
<dbReference type="GO" id="GO:0045454">
    <property type="term" value="P:cell redox homeostasis"/>
    <property type="evidence" value="ECO:0007669"/>
    <property type="project" value="TreeGrafter"/>
</dbReference>
<keyword evidence="7" id="KW-1015">Disulfide bond</keyword>
<dbReference type="InterPro" id="IPR036249">
    <property type="entry name" value="Thioredoxin-like_sf"/>
</dbReference>
<evidence type="ECO:0000256" key="6">
    <source>
        <dbReference type="ARBA" id="ARBA00023002"/>
    </source>
</evidence>
<evidence type="ECO:0000256" key="5">
    <source>
        <dbReference type="ARBA" id="ARBA00022862"/>
    </source>
</evidence>
<keyword evidence="5" id="KW-0049">Antioxidant</keyword>
<organism evidence="15">
    <name type="scientific">Caldithrix abyssi</name>
    <dbReference type="NCBI Taxonomy" id="187145"/>
    <lineage>
        <taxon>Bacteria</taxon>
        <taxon>Pseudomonadati</taxon>
        <taxon>Calditrichota</taxon>
        <taxon>Calditrichia</taxon>
        <taxon>Calditrichales</taxon>
        <taxon>Calditrichaceae</taxon>
        <taxon>Caldithrix</taxon>
    </lineage>
</organism>
<dbReference type="GO" id="GO:0005737">
    <property type="term" value="C:cytoplasm"/>
    <property type="evidence" value="ECO:0007669"/>
    <property type="project" value="TreeGrafter"/>
</dbReference>
<evidence type="ECO:0000256" key="3">
    <source>
        <dbReference type="ARBA" id="ARBA00013017"/>
    </source>
</evidence>
<dbReference type="PANTHER" id="PTHR42801:SF4">
    <property type="entry name" value="AHPC_TSA FAMILY PROTEIN"/>
    <property type="match status" value="1"/>
</dbReference>
<comment type="caution">
    <text evidence="15">The sequence shown here is derived from an EMBL/GenBank/DDBJ whole genome shotgun (WGS) entry which is preliminary data.</text>
</comment>
<feature type="domain" description="Thioredoxin" evidence="14">
    <location>
        <begin position="2"/>
        <end position="155"/>
    </location>
</feature>
<proteinExistence type="inferred from homology"/>
<dbReference type="InterPro" id="IPR000866">
    <property type="entry name" value="AhpC/TSA"/>
</dbReference>
<evidence type="ECO:0000256" key="7">
    <source>
        <dbReference type="ARBA" id="ARBA00023157"/>
    </source>
</evidence>
<comment type="function">
    <text evidence="1">Thiol-specific peroxidase that catalyzes the reduction of hydrogen peroxide and organic hydroperoxides to water and alcohols, respectively. Plays a role in cell protection against oxidative stress by detoxifying peroxides and as sensor of hydrogen peroxide-mediated signaling events.</text>
</comment>
<dbReference type="InterPro" id="IPR050924">
    <property type="entry name" value="Peroxiredoxin_BCP/PrxQ"/>
</dbReference>
<dbReference type="NCBIfam" id="NF006960">
    <property type="entry name" value="PRK09437.1"/>
    <property type="match status" value="1"/>
</dbReference>
<evidence type="ECO:0000259" key="14">
    <source>
        <dbReference type="PROSITE" id="PS51352"/>
    </source>
</evidence>
<protein>
    <recommendedName>
        <fullName evidence="3">thioredoxin-dependent peroxiredoxin</fullName>
        <ecNumber evidence="3">1.11.1.24</ecNumber>
    </recommendedName>
    <alternativeName>
        <fullName evidence="9">Thioredoxin peroxidase</fullName>
    </alternativeName>
    <alternativeName>
        <fullName evidence="11">Thioredoxin-dependent peroxiredoxin Bcp</fullName>
    </alternativeName>
</protein>
<comment type="subunit">
    <text evidence="2">Monomer.</text>
</comment>
<reference evidence="15" key="1">
    <citation type="journal article" date="2020" name="mSystems">
        <title>Genome- and Community-Level Interaction Insights into Carbon Utilization and Element Cycling Functions of Hydrothermarchaeota in Hydrothermal Sediment.</title>
        <authorList>
            <person name="Zhou Z."/>
            <person name="Liu Y."/>
            <person name="Xu W."/>
            <person name="Pan J."/>
            <person name="Luo Z.H."/>
            <person name="Li M."/>
        </authorList>
    </citation>
    <scope>NUCLEOTIDE SEQUENCE [LARGE SCALE GENOMIC DNA]</scope>
    <source>
        <strain evidence="15">HyVt-527</strain>
    </source>
</reference>
<evidence type="ECO:0000256" key="4">
    <source>
        <dbReference type="ARBA" id="ARBA00022559"/>
    </source>
</evidence>
<dbReference type="AlphaFoldDB" id="A0A7V5PN46"/>
<dbReference type="PROSITE" id="PS51352">
    <property type="entry name" value="THIOREDOXIN_2"/>
    <property type="match status" value="1"/>
</dbReference>
<gene>
    <name evidence="15" type="ORF">ENJ89_02655</name>
</gene>
<keyword evidence="8" id="KW-0676">Redox-active center</keyword>
<evidence type="ECO:0000256" key="9">
    <source>
        <dbReference type="ARBA" id="ARBA00032824"/>
    </source>
</evidence>
<dbReference type="Gene3D" id="3.40.30.10">
    <property type="entry name" value="Glutaredoxin"/>
    <property type="match status" value="1"/>
</dbReference>
<evidence type="ECO:0000256" key="13">
    <source>
        <dbReference type="PIRSR" id="PIRSR000239-1"/>
    </source>
</evidence>
<dbReference type="Pfam" id="PF00578">
    <property type="entry name" value="AhpC-TSA"/>
    <property type="match status" value="1"/>
</dbReference>
<dbReference type="Proteomes" id="UP000886124">
    <property type="component" value="Unassembled WGS sequence"/>
</dbReference>
<dbReference type="EC" id="1.11.1.24" evidence="3"/>
<comment type="catalytic activity">
    <reaction evidence="12">
        <text>a hydroperoxide + [thioredoxin]-dithiol = an alcohol + [thioredoxin]-disulfide + H2O</text>
        <dbReference type="Rhea" id="RHEA:62620"/>
        <dbReference type="Rhea" id="RHEA-COMP:10698"/>
        <dbReference type="Rhea" id="RHEA-COMP:10700"/>
        <dbReference type="ChEBI" id="CHEBI:15377"/>
        <dbReference type="ChEBI" id="CHEBI:29950"/>
        <dbReference type="ChEBI" id="CHEBI:30879"/>
        <dbReference type="ChEBI" id="CHEBI:35924"/>
        <dbReference type="ChEBI" id="CHEBI:50058"/>
        <dbReference type="EC" id="1.11.1.24"/>
    </reaction>
</comment>
<dbReference type="GO" id="GO:0034599">
    <property type="term" value="P:cellular response to oxidative stress"/>
    <property type="evidence" value="ECO:0007669"/>
    <property type="project" value="TreeGrafter"/>
</dbReference>
<evidence type="ECO:0000313" key="15">
    <source>
        <dbReference type="EMBL" id="HHJ52073.1"/>
    </source>
</evidence>
<dbReference type="PIRSF" id="PIRSF000239">
    <property type="entry name" value="AHPC"/>
    <property type="match status" value="1"/>
</dbReference>
<dbReference type="EMBL" id="DROD01000186">
    <property type="protein sequence ID" value="HHJ52073.1"/>
    <property type="molecule type" value="Genomic_DNA"/>
</dbReference>
<keyword evidence="6 15" id="KW-0560">Oxidoreductase</keyword>
<dbReference type="InterPro" id="IPR024706">
    <property type="entry name" value="Peroxiredoxin_AhpC-typ"/>
</dbReference>
<accession>A0A7V5PN46</accession>
<evidence type="ECO:0000256" key="11">
    <source>
        <dbReference type="ARBA" id="ARBA00042639"/>
    </source>
</evidence>
<evidence type="ECO:0000256" key="10">
    <source>
        <dbReference type="ARBA" id="ARBA00038489"/>
    </source>
</evidence>